<dbReference type="GO" id="GO:0098839">
    <property type="term" value="C:postsynaptic density membrane"/>
    <property type="evidence" value="ECO:0007669"/>
    <property type="project" value="TreeGrafter"/>
</dbReference>
<feature type="transmembrane region" description="Helical" evidence="7">
    <location>
        <begin position="177"/>
        <end position="206"/>
    </location>
</feature>
<dbReference type="InterPro" id="IPR008368">
    <property type="entry name" value="VDCC_gsu"/>
</dbReference>
<evidence type="ECO:0000256" key="3">
    <source>
        <dbReference type="ARBA" id="ARBA00022692"/>
    </source>
</evidence>
<dbReference type="Proteomes" id="UP001162480">
    <property type="component" value="Chromosome 23"/>
</dbReference>
<reference evidence="8" key="1">
    <citation type="submission" date="2023-08" db="EMBL/GenBank/DDBJ databases">
        <authorList>
            <person name="Alioto T."/>
            <person name="Alioto T."/>
            <person name="Gomez Garrido J."/>
        </authorList>
    </citation>
    <scope>NUCLEOTIDE SEQUENCE</scope>
</reference>
<evidence type="ECO:0000313" key="8">
    <source>
        <dbReference type="EMBL" id="CAI9739238.1"/>
    </source>
</evidence>
<dbReference type="GO" id="GO:0005245">
    <property type="term" value="F:voltage-gated calcium channel activity"/>
    <property type="evidence" value="ECO:0007669"/>
    <property type="project" value="TreeGrafter"/>
</dbReference>
<evidence type="ECO:0000256" key="4">
    <source>
        <dbReference type="ARBA" id="ARBA00022989"/>
    </source>
</evidence>
<feature type="transmembrane region" description="Helical" evidence="7">
    <location>
        <begin position="105"/>
        <end position="123"/>
    </location>
</feature>
<dbReference type="GO" id="GO:0016247">
    <property type="term" value="F:channel regulator activity"/>
    <property type="evidence" value="ECO:0007669"/>
    <property type="project" value="TreeGrafter"/>
</dbReference>
<evidence type="ECO:0000256" key="1">
    <source>
        <dbReference type="ARBA" id="ARBA00004141"/>
    </source>
</evidence>
<dbReference type="GO" id="GO:0019226">
    <property type="term" value="P:transmission of nerve impulse"/>
    <property type="evidence" value="ECO:0007669"/>
    <property type="project" value="TreeGrafter"/>
</dbReference>
<comment type="subcellular location">
    <subcellularLocation>
        <location evidence="1">Membrane</location>
        <topology evidence="1">Multi-pass membrane protein</topology>
    </subcellularLocation>
</comment>
<evidence type="ECO:0000256" key="7">
    <source>
        <dbReference type="SAM" id="Phobius"/>
    </source>
</evidence>
<keyword evidence="9" id="KW-1185">Reference proteome</keyword>
<evidence type="ECO:0000256" key="6">
    <source>
        <dbReference type="SAM" id="MobiDB-lite"/>
    </source>
</evidence>
<dbReference type="AlphaFoldDB" id="A0AA36FMG8"/>
<keyword evidence="4 7" id="KW-1133">Transmembrane helix</keyword>
<keyword evidence="3 7" id="KW-0812">Transmembrane</keyword>
<evidence type="ECO:0000313" key="9">
    <source>
        <dbReference type="Proteomes" id="UP001162480"/>
    </source>
</evidence>
<dbReference type="InterPro" id="IPR051072">
    <property type="entry name" value="CACNG_subunit"/>
</dbReference>
<feature type="transmembrane region" description="Helical" evidence="7">
    <location>
        <begin position="135"/>
        <end position="157"/>
    </location>
</feature>
<sequence length="316" mass="35695">MDVCGKKRLLMVMTSGCAGAAFGLLCIAVATDYWLFTSERIQDASYNTSAIYKRTYSGLWRKCERTDFSDLPVRCRYIEYFTGESDRDGLPPTDAILLSMKTSTIFPLASLLVLLVGGIICFVGHCNTRRNRLTFFGGILFVLAGLSSLIGIILYIGSITQEVGNKPKASVETPPFIYNYGSSFMMAVGSFALTELSGVLSVYLYISRHRHIQRKKQQKNLQNETNDRSHHWRHRRGACHTRDRSHSRERASRDPSLSRSESYFTYTPVSDTSYELSNYAFGRESSRNTISTTVETHMAKEHSCHSVDLLRRTTPV</sequence>
<proteinExistence type="inferred from homology"/>
<comment type="similarity">
    <text evidence="2">Belongs to the PMP-22/EMP/MP20 family. CACNG subfamily.</text>
</comment>
<feature type="compositionally biased region" description="Basic residues" evidence="6">
    <location>
        <begin position="230"/>
        <end position="239"/>
    </location>
</feature>
<organism evidence="8 9">
    <name type="scientific">Octopus vulgaris</name>
    <name type="common">Common octopus</name>
    <dbReference type="NCBI Taxonomy" id="6645"/>
    <lineage>
        <taxon>Eukaryota</taxon>
        <taxon>Metazoa</taxon>
        <taxon>Spiralia</taxon>
        <taxon>Lophotrochozoa</taxon>
        <taxon>Mollusca</taxon>
        <taxon>Cephalopoda</taxon>
        <taxon>Coleoidea</taxon>
        <taxon>Octopodiformes</taxon>
        <taxon>Octopoda</taxon>
        <taxon>Incirrata</taxon>
        <taxon>Octopodidae</taxon>
        <taxon>Octopus</taxon>
    </lineage>
</organism>
<feature type="region of interest" description="Disordered" evidence="6">
    <location>
        <begin position="215"/>
        <end position="259"/>
    </location>
</feature>
<feature type="compositionally biased region" description="Basic and acidic residues" evidence="6">
    <location>
        <begin position="240"/>
        <end position="253"/>
    </location>
</feature>
<evidence type="ECO:0000256" key="5">
    <source>
        <dbReference type="ARBA" id="ARBA00023136"/>
    </source>
</evidence>
<evidence type="ECO:0000256" key="2">
    <source>
        <dbReference type="ARBA" id="ARBA00007111"/>
    </source>
</evidence>
<protein>
    <submittedName>
        <fullName evidence="8">Voltage-dependent calcium channel gamma-5 subunit-like</fullName>
    </submittedName>
</protein>
<dbReference type="GO" id="GO:0032281">
    <property type="term" value="C:AMPA glutamate receptor complex"/>
    <property type="evidence" value="ECO:0007669"/>
    <property type="project" value="TreeGrafter"/>
</dbReference>
<feature type="transmembrane region" description="Helical" evidence="7">
    <location>
        <begin position="12"/>
        <end position="36"/>
    </location>
</feature>
<dbReference type="EMBL" id="OX597836">
    <property type="protein sequence ID" value="CAI9739238.1"/>
    <property type="molecule type" value="Genomic_DNA"/>
</dbReference>
<name>A0AA36FMG8_OCTVU</name>
<dbReference type="GO" id="GO:0098943">
    <property type="term" value="P:neurotransmitter receptor transport, postsynaptic endosome to lysosome"/>
    <property type="evidence" value="ECO:0007669"/>
    <property type="project" value="TreeGrafter"/>
</dbReference>
<accession>A0AA36FMG8</accession>
<dbReference type="PRINTS" id="PR01792">
    <property type="entry name" value="VDCCGAMMA"/>
</dbReference>
<gene>
    <name evidence="8" type="ORF">OCTVUL_1B017596</name>
</gene>
<dbReference type="PANTHER" id="PTHR12107">
    <property type="entry name" value="VOLTAGE-DEPENDENT CALCIUM CHANNEL GAMMA SUBUNIT"/>
    <property type="match status" value="1"/>
</dbReference>
<dbReference type="PANTHER" id="PTHR12107:SF0">
    <property type="entry name" value="STARGAZIN (MAMMALIAN CALCIUM CHANNEL) HOMOLOG"/>
    <property type="match status" value="1"/>
</dbReference>
<dbReference type="InterPro" id="IPR004031">
    <property type="entry name" value="PMP22/EMP/MP20/Claudin"/>
</dbReference>
<dbReference type="GO" id="GO:0098970">
    <property type="term" value="P:postsynaptic neurotransmitter receptor diffusion trapping"/>
    <property type="evidence" value="ECO:0007669"/>
    <property type="project" value="TreeGrafter"/>
</dbReference>
<dbReference type="GO" id="GO:0051968">
    <property type="term" value="P:positive regulation of synaptic transmission, glutamatergic"/>
    <property type="evidence" value="ECO:0007669"/>
    <property type="project" value="TreeGrafter"/>
</dbReference>
<dbReference type="Gene3D" id="1.20.140.150">
    <property type="match status" value="1"/>
</dbReference>
<dbReference type="Pfam" id="PF13903">
    <property type="entry name" value="Claudin_2"/>
    <property type="match status" value="1"/>
</dbReference>
<keyword evidence="5 7" id="KW-0472">Membrane</keyword>
<dbReference type="GO" id="GO:0099590">
    <property type="term" value="P:neurotransmitter receptor internalization"/>
    <property type="evidence" value="ECO:0007669"/>
    <property type="project" value="TreeGrafter"/>
</dbReference>